<gene>
    <name evidence="1" type="ORF">NDU88_002894</name>
</gene>
<dbReference type="AlphaFoldDB" id="A0AAV7T4Y6"/>
<dbReference type="Proteomes" id="UP001066276">
    <property type="component" value="Chromosome 4_1"/>
</dbReference>
<evidence type="ECO:0000313" key="2">
    <source>
        <dbReference type="Proteomes" id="UP001066276"/>
    </source>
</evidence>
<dbReference type="EMBL" id="JANPWB010000007">
    <property type="protein sequence ID" value="KAJ1171023.1"/>
    <property type="molecule type" value="Genomic_DNA"/>
</dbReference>
<evidence type="ECO:0000313" key="1">
    <source>
        <dbReference type="EMBL" id="KAJ1171023.1"/>
    </source>
</evidence>
<organism evidence="1 2">
    <name type="scientific">Pleurodeles waltl</name>
    <name type="common">Iberian ribbed newt</name>
    <dbReference type="NCBI Taxonomy" id="8319"/>
    <lineage>
        <taxon>Eukaryota</taxon>
        <taxon>Metazoa</taxon>
        <taxon>Chordata</taxon>
        <taxon>Craniata</taxon>
        <taxon>Vertebrata</taxon>
        <taxon>Euteleostomi</taxon>
        <taxon>Amphibia</taxon>
        <taxon>Batrachia</taxon>
        <taxon>Caudata</taxon>
        <taxon>Salamandroidea</taxon>
        <taxon>Salamandridae</taxon>
        <taxon>Pleurodelinae</taxon>
        <taxon>Pleurodeles</taxon>
    </lineage>
</organism>
<sequence>MEGVLIRTTPTKEQMQTDKVRVVATFKRQTSQETANQLQALEEDLGGLFVCDADGNLGSLMRVILITVVEIL</sequence>
<accession>A0AAV7T4Y6</accession>
<name>A0AAV7T4Y6_PLEWA</name>
<reference evidence="1" key="1">
    <citation type="journal article" date="2022" name="bioRxiv">
        <title>Sequencing and chromosome-scale assembly of the giantPleurodeles waltlgenome.</title>
        <authorList>
            <person name="Brown T."/>
            <person name="Elewa A."/>
            <person name="Iarovenko S."/>
            <person name="Subramanian E."/>
            <person name="Araus A.J."/>
            <person name="Petzold A."/>
            <person name="Susuki M."/>
            <person name="Suzuki K.-i.T."/>
            <person name="Hayashi T."/>
            <person name="Toyoda A."/>
            <person name="Oliveira C."/>
            <person name="Osipova E."/>
            <person name="Leigh N.D."/>
            <person name="Simon A."/>
            <person name="Yun M.H."/>
        </authorList>
    </citation>
    <scope>NUCLEOTIDE SEQUENCE</scope>
    <source>
        <strain evidence="1">20211129_DDA</strain>
        <tissue evidence="1">Liver</tissue>
    </source>
</reference>
<proteinExistence type="predicted"/>
<protein>
    <submittedName>
        <fullName evidence="1">Uncharacterized protein</fullName>
    </submittedName>
</protein>
<comment type="caution">
    <text evidence="1">The sequence shown here is derived from an EMBL/GenBank/DDBJ whole genome shotgun (WGS) entry which is preliminary data.</text>
</comment>
<keyword evidence="2" id="KW-1185">Reference proteome</keyword>